<dbReference type="AlphaFoldDB" id="A0A3M7SQE8"/>
<reference evidence="1 2" key="1">
    <citation type="journal article" date="2018" name="Sci. Rep.">
        <title>Genomic signatures of local adaptation to the degree of environmental predictability in rotifers.</title>
        <authorList>
            <person name="Franch-Gras L."/>
            <person name="Hahn C."/>
            <person name="Garcia-Roger E.M."/>
            <person name="Carmona M.J."/>
            <person name="Serra M."/>
            <person name="Gomez A."/>
        </authorList>
    </citation>
    <scope>NUCLEOTIDE SEQUENCE [LARGE SCALE GENOMIC DNA]</scope>
    <source>
        <strain evidence="1">HYR1</strain>
    </source>
</reference>
<accession>A0A3M7SQE8</accession>
<dbReference type="OrthoDB" id="10547026at2759"/>
<evidence type="ECO:0000313" key="1">
    <source>
        <dbReference type="EMBL" id="RNA37956.1"/>
    </source>
</evidence>
<sequence>MKKYQYILMALRSTLMDIMAVPLTHKIKSDLEIVPEISNSDDQTFELYKVLCSNLINSDEWYALSISVQKACLELITTGYSNNSSNRQRRFFALQVGKSLPHQNTDSTNKGFKYVKHFIELFKQILSFVNPKCIEISIYLILVKLGKKTDK</sequence>
<organism evidence="1 2">
    <name type="scientific">Brachionus plicatilis</name>
    <name type="common">Marine rotifer</name>
    <name type="synonym">Brachionus muelleri</name>
    <dbReference type="NCBI Taxonomy" id="10195"/>
    <lineage>
        <taxon>Eukaryota</taxon>
        <taxon>Metazoa</taxon>
        <taxon>Spiralia</taxon>
        <taxon>Gnathifera</taxon>
        <taxon>Rotifera</taxon>
        <taxon>Eurotatoria</taxon>
        <taxon>Monogononta</taxon>
        <taxon>Pseudotrocha</taxon>
        <taxon>Ploima</taxon>
        <taxon>Brachionidae</taxon>
        <taxon>Brachionus</taxon>
    </lineage>
</organism>
<comment type="caution">
    <text evidence="1">The sequence shown here is derived from an EMBL/GenBank/DDBJ whole genome shotgun (WGS) entry which is preliminary data.</text>
</comment>
<gene>
    <name evidence="1" type="ORF">BpHYR1_013278</name>
</gene>
<dbReference type="Proteomes" id="UP000276133">
    <property type="component" value="Unassembled WGS sequence"/>
</dbReference>
<keyword evidence="2" id="KW-1185">Reference proteome</keyword>
<evidence type="ECO:0000313" key="2">
    <source>
        <dbReference type="Proteomes" id="UP000276133"/>
    </source>
</evidence>
<protein>
    <submittedName>
        <fullName evidence="1">Uncharacterized protein</fullName>
    </submittedName>
</protein>
<dbReference type="EMBL" id="REGN01000956">
    <property type="protein sequence ID" value="RNA37956.1"/>
    <property type="molecule type" value="Genomic_DNA"/>
</dbReference>
<name>A0A3M7SQE8_BRAPC</name>
<proteinExistence type="predicted"/>